<comment type="caution">
    <text evidence="8">The sequence shown here is derived from an EMBL/GenBank/DDBJ whole genome shotgun (WGS) entry which is preliminary data.</text>
</comment>
<dbReference type="InterPro" id="IPR050901">
    <property type="entry name" value="BP-dep_ABC_trans_perm"/>
</dbReference>
<evidence type="ECO:0000256" key="1">
    <source>
        <dbReference type="ARBA" id="ARBA00004651"/>
    </source>
</evidence>
<evidence type="ECO:0000256" key="2">
    <source>
        <dbReference type="ARBA" id="ARBA00022448"/>
    </source>
</evidence>
<evidence type="ECO:0000256" key="7">
    <source>
        <dbReference type="SAM" id="Phobius"/>
    </source>
</evidence>
<comment type="subcellular location">
    <subcellularLocation>
        <location evidence="1">Cell membrane</location>
        <topology evidence="1">Multi-pass membrane protein</topology>
    </subcellularLocation>
</comment>
<sequence length="67" mass="7305">DLWFPLILAPGESTKTVTLGAQQFLGQFVSDWNAVLASLTLAMIPVLILYIIFSRQLIRGITSGAVK</sequence>
<feature type="transmembrane region" description="Helical" evidence="7">
    <location>
        <begin position="34"/>
        <end position="53"/>
    </location>
</feature>
<name>X1DR36_9ZZZZ</name>
<dbReference type="SUPFAM" id="SSF161098">
    <property type="entry name" value="MetI-like"/>
    <property type="match status" value="1"/>
</dbReference>
<evidence type="ECO:0000256" key="4">
    <source>
        <dbReference type="ARBA" id="ARBA00022692"/>
    </source>
</evidence>
<protein>
    <recommendedName>
        <fullName evidence="9">ABC transmembrane type-1 domain-containing protein</fullName>
    </recommendedName>
</protein>
<evidence type="ECO:0000313" key="8">
    <source>
        <dbReference type="EMBL" id="GAG98876.1"/>
    </source>
</evidence>
<feature type="non-terminal residue" evidence="8">
    <location>
        <position position="1"/>
    </location>
</feature>
<organism evidence="8">
    <name type="scientific">marine sediment metagenome</name>
    <dbReference type="NCBI Taxonomy" id="412755"/>
    <lineage>
        <taxon>unclassified sequences</taxon>
        <taxon>metagenomes</taxon>
        <taxon>ecological metagenomes</taxon>
    </lineage>
</organism>
<dbReference type="PANTHER" id="PTHR32243">
    <property type="entry name" value="MALTOSE TRANSPORT SYSTEM PERMEASE-RELATED"/>
    <property type="match status" value="1"/>
</dbReference>
<gene>
    <name evidence="8" type="ORF">S01H4_51366</name>
</gene>
<evidence type="ECO:0008006" key="9">
    <source>
        <dbReference type="Google" id="ProtNLM"/>
    </source>
</evidence>
<dbReference type="Gene3D" id="1.10.3720.10">
    <property type="entry name" value="MetI-like"/>
    <property type="match status" value="1"/>
</dbReference>
<dbReference type="InterPro" id="IPR035906">
    <property type="entry name" value="MetI-like_sf"/>
</dbReference>
<dbReference type="PANTHER" id="PTHR32243:SF24">
    <property type="entry name" value="DIACETYLCHITOBIOSE UPTAKE SYSTEM PERMEASE PROTEIN NGCG"/>
    <property type="match status" value="1"/>
</dbReference>
<reference evidence="8" key="1">
    <citation type="journal article" date="2014" name="Front. Microbiol.">
        <title>High frequency of phylogenetically diverse reductive dehalogenase-homologous genes in deep subseafloor sedimentary metagenomes.</title>
        <authorList>
            <person name="Kawai M."/>
            <person name="Futagami T."/>
            <person name="Toyoda A."/>
            <person name="Takaki Y."/>
            <person name="Nishi S."/>
            <person name="Hori S."/>
            <person name="Arai W."/>
            <person name="Tsubouchi T."/>
            <person name="Morono Y."/>
            <person name="Uchiyama I."/>
            <person name="Ito T."/>
            <person name="Fujiyama A."/>
            <person name="Inagaki F."/>
            <person name="Takami H."/>
        </authorList>
    </citation>
    <scope>NUCLEOTIDE SEQUENCE</scope>
    <source>
        <strain evidence="8">Expedition CK06-06</strain>
    </source>
</reference>
<keyword evidence="2" id="KW-0813">Transport</keyword>
<dbReference type="AlphaFoldDB" id="X1DR36"/>
<keyword evidence="4 7" id="KW-0812">Transmembrane</keyword>
<accession>X1DR36</accession>
<keyword evidence="5 7" id="KW-1133">Transmembrane helix</keyword>
<dbReference type="GO" id="GO:0005886">
    <property type="term" value="C:plasma membrane"/>
    <property type="evidence" value="ECO:0007669"/>
    <property type="project" value="UniProtKB-SubCell"/>
</dbReference>
<keyword evidence="3" id="KW-1003">Cell membrane</keyword>
<evidence type="ECO:0000256" key="5">
    <source>
        <dbReference type="ARBA" id="ARBA00022989"/>
    </source>
</evidence>
<proteinExistence type="predicted"/>
<evidence type="ECO:0000256" key="6">
    <source>
        <dbReference type="ARBA" id="ARBA00023136"/>
    </source>
</evidence>
<dbReference type="EMBL" id="BART01029244">
    <property type="protein sequence ID" value="GAG98876.1"/>
    <property type="molecule type" value="Genomic_DNA"/>
</dbReference>
<evidence type="ECO:0000256" key="3">
    <source>
        <dbReference type="ARBA" id="ARBA00022475"/>
    </source>
</evidence>
<keyword evidence="6 7" id="KW-0472">Membrane</keyword>